<dbReference type="AlphaFoldDB" id="A0A151ZKJ9"/>
<feature type="repeat" description="TPR" evidence="3">
    <location>
        <begin position="297"/>
        <end position="330"/>
    </location>
</feature>
<dbReference type="OrthoDB" id="1926212at2759"/>
<dbReference type="SMART" id="SM00028">
    <property type="entry name" value="TPR"/>
    <property type="match status" value="6"/>
</dbReference>
<organism evidence="6 7">
    <name type="scientific">Tieghemostelium lacteum</name>
    <name type="common">Slime mold</name>
    <name type="synonym">Dictyostelium lacteum</name>
    <dbReference type="NCBI Taxonomy" id="361077"/>
    <lineage>
        <taxon>Eukaryota</taxon>
        <taxon>Amoebozoa</taxon>
        <taxon>Evosea</taxon>
        <taxon>Eumycetozoa</taxon>
        <taxon>Dictyostelia</taxon>
        <taxon>Dictyosteliales</taxon>
        <taxon>Raperosteliaceae</taxon>
        <taxon>Tieghemostelium</taxon>
    </lineage>
</organism>
<dbReference type="InterPro" id="IPR011990">
    <property type="entry name" value="TPR-like_helical_dom_sf"/>
</dbReference>
<evidence type="ECO:0000256" key="3">
    <source>
        <dbReference type="PROSITE-ProRule" id="PRU00339"/>
    </source>
</evidence>
<feature type="repeat" description="TPR" evidence="3">
    <location>
        <begin position="365"/>
        <end position="398"/>
    </location>
</feature>
<dbReference type="InterPro" id="IPR019734">
    <property type="entry name" value="TPR_rpt"/>
</dbReference>
<comment type="caution">
    <text evidence="6">The sequence shown here is derived from an EMBL/GenBank/DDBJ whole genome shotgun (WGS) entry which is preliminary data.</text>
</comment>
<evidence type="ECO:0000256" key="5">
    <source>
        <dbReference type="SAM" id="SignalP"/>
    </source>
</evidence>
<keyword evidence="1 3" id="KW-0802">TPR repeat</keyword>
<dbReference type="Gene3D" id="1.25.40.10">
    <property type="entry name" value="Tetratricopeptide repeat domain"/>
    <property type="match status" value="2"/>
</dbReference>
<dbReference type="Pfam" id="PF13181">
    <property type="entry name" value="TPR_8"/>
    <property type="match status" value="1"/>
</dbReference>
<sequence length="729" mass="82689">MIKSTSLVVLLCYIGIVISQSSSSSQSPPFFALTQFSSDFSCARDIIAFGYGTYDLGCVNQFDSSLMIYQYYEQNVVNVTRNRHPGCDNWEYSDIMNISLCYANTPEGYSSQVDQLTSIEDSKIPLNSYIYYQFSSYCDDSDVEAYWYAVNNTVSWDGDTTYYCLDGVPYTKTCNPSSSNCTVQNQKKSCTPDTLYSVVTKSNRNFLTMNSELKSMNILQINRNQKSLNIDYNNGSRYYFKSSYVNLSDNNNKDKDNNENSKNNNNNRGTDKETKEGDFTKAIELLGKAIQIGEKDSRAYSLRAFLYSAEEQYQQAIDDYLTLLELNPDDVRYLSGIADCYASIGDFEKAMKCFHRVLHINPSDLAANGNLGDIYLKNNELEKALSHYKTIVSVDPKNLNGLVGLGHLAMKQGNLDNAAALYQQVIKLTQNQKKEILPFDNKGVERPIEEQPVYGATICLANIYSLQNKPEESYKLFKESTVMSPQNAFSYAMMAAIQSKLGNLELALQHITKSLELNPQNDFNKVIQGDVYFDMGRYPEAIQAYKSVAANLIERDAAEEVVSRVSLFHNLVSASMCFLRDLSTKNDINLSVIVDPKETEQFEEQPPTLYELSKKSKALSEFLVKLPQLKETFPKLPNVTEEQFQVTKTFIVTMIETLHYIVLTCNEMIQYQHKQSTTNVQIDNPDQQAPIPDLPVDESVLFSHYEDLSNALKFKFHTPEEPPKDDDIK</sequence>
<dbReference type="STRING" id="361077.A0A151ZKJ9"/>
<dbReference type="Pfam" id="PF14559">
    <property type="entry name" value="TPR_19"/>
    <property type="match status" value="1"/>
</dbReference>
<dbReference type="PANTHER" id="PTHR12558:SF13">
    <property type="entry name" value="CELL DIVISION CYCLE PROTEIN 27 HOMOLOG"/>
    <property type="match status" value="1"/>
</dbReference>
<feature type="chain" id="PRO_5007593424" evidence="5">
    <location>
        <begin position="20"/>
        <end position="729"/>
    </location>
</feature>
<dbReference type="SUPFAM" id="SSF48452">
    <property type="entry name" value="TPR-like"/>
    <property type="match status" value="2"/>
</dbReference>
<evidence type="ECO:0000313" key="6">
    <source>
        <dbReference type="EMBL" id="KYQ94429.1"/>
    </source>
</evidence>
<dbReference type="Proteomes" id="UP000076078">
    <property type="component" value="Unassembled WGS sequence"/>
</dbReference>
<protein>
    <submittedName>
        <fullName evidence="6">Uncharacterized protein</fullName>
    </submittedName>
</protein>
<keyword evidence="5" id="KW-0732">Signal</keyword>
<feature type="repeat" description="TPR" evidence="3">
    <location>
        <begin position="331"/>
        <end position="364"/>
    </location>
</feature>
<keyword evidence="7" id="KW-1185">Reference proteome</keyword>
<feature type="signal peptide" evidence="5">
    <location>
        <begin position="1"/>
        <end position="19"/>
    </location>
</feature>
<evidence type="ECO:0000313" key="7">
    <source>
        <dbReference type="Proteomes" id="UP000076078"/>
    </source>
</evidence>
<accession>A0A151ZKJ9</accession>
<dbReference type="EMBL" id="LODT01000022">
    <property type="protein sequence ID" value="KYQ94429.1"/>
    <property type="molecule type" value="Genomic_DNA"/>
</dbReference>
<dbReference type="Pfam" id="PF13432">
    <property type="entry name" value="TPR_16"/>
    <property type="match status" value="1"/>
</dbReference>
<dbReference type="InParanoid" id="A0A151ZKJ9"/>
<dbReference type="PROSITE" id="PS50005">
    <property type="entry name" value="TPR"/>
    <property type="match status" value="5"/>
</dbReference>
<dbReference type="PANTHER" id="PTHR12558">
    <property type="entry name" value="CELL DIVISION CYCLE 16,23,27"/>
    <property type="match status" value="1"/>
</dbReference>
<comment type="similarity">
    <text evidence="2">Belongs to the APC3/CDC27 family.</text>
</comment>
<gene>
    <name evidence="6" type="ORF">DLAC_04726</name>
</gene>
<reference evidence="6 7" key="1">
    <citation type="submission" date="2015-12" db="EMBL/GenBank/DDBJ databases">
        <title>Dictyostelia acquired genes for synthesis and detection of signals that induce cell-type specialization by lateral gene transfer from prokaryotes.</title>
        <authorList>
            <person name="Gloeckner G."/>
            <person name="Schaap P."/>
        </authorList>
    </citation>
    <scope>NUCLEOTIDE SEQUENCE [LARGE SCALE GENOMIC DNA]</scope>
    <source>
        <strain evidence="6 7">TK</strain>
    </source>
</reference>
<proteinExistence type="inferred from homology"/>
<evidence type="ECO:0000256" key="1">
    <source>
        <dbReference type="ARBA" id="ARBA00022803"/>
    </source>
</evidence>
<feature type="repeat" description="TPR" evidence="3">
    <location>
        <begin position="488"/>
        <end position="521"/>
    </location>
</feature>
<name>A0A151ZKJ9_TIELA</name>
<feature type="repeat" description="TPR" evidence="3">
    <location>
        <begin position="399"/>
        <end position="432"/>
    </location>
</feature>
<feature type="region of interest" description="Disordered" evidence="4">
    <location>
        <begin position="249"/>
        <end position="275"/>
    </location>
</feature>
<evidence type="ECO:0000256" key="2">
    <source>
        <dbReference type="ARBA" id="ARBA00038210"/>
    </source>
</evidence>
<evidence type="ECO:0000256" key="4">
    <source>
        <dbReference type="SAM" id="MobiDB-lite"/>
    </source>
</evidence>